<dbReference type="AlphaFoldDB" id="A0AAN7RCU2"/>
<proteinExistence type="predicted"/>
<name>A0AAN7RCU2_TRANT</name>
<evidence type="ECO:0000313" key="1">
    <source>
        <dbReference type="EMBL" id="KAK4794268.1"/>
    </source>
</evidence>
<dbReference type="EMBL" id="JAXQNO010000007">
    <property type="protein sequence ID" value="KAK4794268.1"/>
    <property type="molecule type" value="Genomic_DNA"/>
</dbReference>
<comment type="caution">
    <text evidence="1">The sequence shown here is derived from an EMBL/GenBank/DDBJ whole genome shotgun (WGS) entry which is preliminary data.</text>
</comment>
<accession>A0AAN7RCU2</accession>
<protein>
    <submittedName>
        <fullName evidence="1">Uncharacterized protein</fullName>
    </submittedName>
</protein>
<sequence length="109" mass="12157">MEDDYGDKRKTKIYGSFLVGKCHGSKKDDMPPCDAKNRNKWINNVEQKRNPFLVCIHSIEGQSFINLSGTYTCTYCLQNALSSAVGVDVPSSQSTSKILPVDSCQAYNR</sequence>
<reference evidence="1 2" key="1">
    <citation type="journal article" date="2023" name="Hortic Res">
        <title>Pangenome of water caltrop reveals structural variations and asymmetric subgenome divergence after allopolyploidization.</title>
        <authorList>
            <person name="Zhang X."/>
            <person name="Chen Y."/>
            <person name="Wang L."/>
            <person name="Yuan Y."/>
            <person name="Fang M."/>
            <person name="Shi L."/>
            <person name="Lu R."/>
            <person name="Comes H.P."/>
            <person name="Ma Y."/>
            <person name="Chen Y."/>
            <person name="Huang G."/>
            <person name="Zhou Y."/>
            <person name="Zheng Z."/>
            <person name="Qiu Y."/>
        </authorList>
    </citation>
    <scope>NUCLEOTIDE SEQUENCE [LARGE SCALE GENOMIC DNA]</scope>
    <source>
        <strain evidence="1">F231</strain>
    </source>
</reference>
<organism evidence="1 2">
    <name type="scientific">Trapa natans</name>
    <name type="common">Water chestnut</name>
    <dbReference type="NCBI Taxonomy" id="22666"/>
    <lineage>
        <taxon>Eukaryota</taxon>
        <taxon>Viridiplantae</taxon>
        <taxon>Streptophyta</taxon>
        <taxon>Embryophyta</taxon>
        <taxon>Tracheophyta</taxon>
        <taxon>Spermatophyta</taxon>
        <taxon>Magnoliopsida</taxon>
        <taxon>eudicotyledons</taxon>
        <taxon>Gunneridae</taxon>
        <taxon>Pentapetalae</taxon>
        <taxon>rosids</taxon>
        <taxon>malvids</taxon>
        <taxon>Myrtales</taxon>
        <taxon>Lythraceae</taxon>
        <taxon>Trapa</taxon>
    </lineage>
</organism>
<keyword evidence="2" id="KW-1185">Reference proteome</keyword>
<gene>
    <name evidence="1" type="ORF">SAY86_012262</name>
</gene>
<dbReference type="Proteomes" id="UP001346149">
    <property type="component" value="Unassembled WGS sequence"/>
</dbReference>
<evidence type="ECO:0000313" key="2">
    <source>
        <dbReference type="Proteomes" id="UP001346149"/>
    </source>
</evidence>